<evidence type="ECO:0000313" key="2">
    <source>
        <dbReference type="EMBL" id="KPK64804.1"/>
    </source>
</evidence>
<accession>A0A0S8FXV5</accession>
<dbReference type="InterPro" id="IPR036188">
    <property type="entry name" value="FAD/NAD-bd_sf"/>
</dbReference>
<protein>
    <submittedName>
        <fullName evidence="2">Nitrogen fixation protein NifU</fullName>
    </submittedName>
</protein>
<dbReference type="EMBL" id="LJUJ01000001">
    <property type="protein sequence ID" value="KPK64804.1"/>
    <property type="molecule type" value="Genomic_DNA"/>
</dbReference>
<dbReference type="STRING" id="1703779.AMJ83_01070"/>
<dbReference type="PATRIC" id="fig|1703779.3.peg.294"/>
<proteinExistence type="predicted"/>
<dbReference type="NCBIfam" id="TIGR03419">
    <property type="entry name" value="NifU_clost"/>
    <property type="match status" value="1"/>
</dbReference>
<dbReference type="SUPFAM" id="SSF51905">
    <property type="entry name" value="FAD/NAD(P)-binding domain"/>
    <property type="match status" value="1"/>
</dbReference>
<dbReference type="SUPFAM" id="SSF82649">
    <property type="entry name" value="SufE/NifU"/>
    <property type="match status" value="1"/>
</dbReference>
<evidence type="ECO:0000313" key="3">
    <source>
        <dbReference type="Proteomes" id="UP000051373"/>
    </source>
</evidence>
<dbReference type="CDD" id="cd06664">
    <property type="entry name" value="IscU_like"/>
    <property type="match status" value="1"/>
</dbReference>
<dbReference type="Gene3D" id="3.90.1010.10">
    <property type="match status" value="1"/>
</dbReference>
<gene>
    <name evidence="2" type="ORF">AMJ83_01070</name>
</gene>
<dbReference type="GO" id="GO:0005506">
    <property type="term" value="F:iron ion binding"/>
    <property type="evidence" value="ECO:0007669"/>
    <property type="project" value="InterPro"/>
</dbReference>
<dbReference type="Gene3D" id="3.50.50.60">
    <property type="entry name" value="FAD/NAD(P)-binding domain"/>
    <property type="match status" value="1"/>
</dbReference>
<name>A0A0S8FXV5_UNCW3</name>
<dbReference type="PANTHER" id="PTHR10093">
    <property type="entry name" value="IRON-SULFUR CLUSTER ASSEMBLY ENZYME NIFU HOMOLOG"/>
    <property type="match status" value="1"/>
</dbReference>
<dbReference type="AlphaFoldDB" id="A0A0S8FXV5"/>
<sequence length="257" mass="28827">MKSTQYSDKVLDHFKNPRNVGTLEGDDVAVGRVGNPVCGDLMEFYVKIKDGKIEDIKFKTFGCGSAIATASMITELAKGKTVDEALRITRKDVADELDGLPPIKMHCSNLAADALKNAIEHYRTKQKPEPKKGRDVAEKKGIAGIHEFMDQGVYTEVTDFSVFKDKRTMVIDRGDRSMEVALELTKQTPRVVFVTQEKKMAAGELSERLSASNVKILYESELLEIRGLKTVEKVLIHDLNEDEEYELFIDNIVILKD</sequence>
<dbReference type="InterPro" id="IPR017787">
    <property type="entry name" value="NIF_FeS_clus_asmbl_NifU-like"/>
</dbReference>
<organism evidence="2 3">
    <name type="scientific">candidate division WOR_3 bacterium SM23_42</name>
    <dbReference type="NCBI Taxonomy" id="1703779"/>
    <lineage>
        <taxon>Bacteria</taxon>
        <taxon>Bacteria division WOR-3</taxon>
    </lineage>
</organism>
<dbReference type="InterPro" id="IPR002871">
    <property type="entry name" value="NIF_FeS_clus_asmbl_NifU_N"/>
</dbReference>
<dbReference type="Pfam" id="PF01592">
    <property type="entry name" value="NifU_N"/>
    <property type="match status" value="1"/>
</dbReference>
<comment type="caution">
    <text evidence="2">The sequence shown here is derived from an EMBL/GenBank/DDBJ whole genome shotgun (WGS) entry which is preliminary data.</text>
</comment>
<evidence type="ECO:0000259" key="1">
    <source>
        <dbReference type="Pfam" id="PF01592"/>
    </source>
</evidence>
<dbReference type="GO" id="GO:0016226">
    <property type="term" value="P:iron-sulfur cluster assembly"/>
    <property type="evidence" value="ECO:0007669"/>
    <property type="project" value="InterPro"/>
</dbReference>
<dbReference type="GO" id="GO:0051536">
    <property type="term" value="F:iron-sulfur cluster binding"/>
    <property type="evidence" value="ECO:0007669"/>
    <property type="project" value="InterPro"/>
</dbReference>
<reference evidence="2 3" key="1">
    <citation type="journal article" date="2015" name="Microbiome">
        <title>Genomic resolution of linkages in carbon, nitrogen, and sulfur cycling among widespread estuary sediment bacteria.</title>
        <authorList>
            <person name="Baker B.J."/>
            <person name="Lazar C.S."/>
            <person name="Teske A.P."/>
            <person name="Dick G.J."/>
        </authorList>
    </citation>
    <scope>NUCLEOTIDE SEQUENCE [LARGE SCALE GENOMIC DNA]</scope>
    <source>
        <strain evidence="2">SM23_42</strain>
    </source>
</reference>
<feature type="domain" description="NIF system FeS cluster assembly NifU N-terminal" evidence="1">
    <location>
        <begin position="5"/>
        <end position="127"/>
    </location>
</feature>
<dbReference type="Proteomes" id="UP000051373">
    <property type="component" value="Unassembled WGS sequence"/>
</dbReference>
<dbReference type="PRINTS" id="PR00469">
    <property type="entry name" value="PNDRDTASEII"/>
</dbReference>